<dbReference type="GO" id="GO:0019748">
    <property type="term" value="P:secondary metabolic process"/>
    <property type="evidence" value="ECO:0007669"/>
    <property type="project" value="TreeGrafter"/>
</dbReference>
<sequence>MSLVIDVDAHFEPGPEWLDQYPDLAKRLPELDGGALAVKVICGDLVRSIPDERRPSMQELMPPGLLTLFAQEKADEKGRRAEFEGKNQMEVANTRARLKWMDGQGIDLQNVICLSGITYQTFIDDLGLRQETIRTANDWLADTCDEGGGRLLPVTALDYEDLDWAIAELKRMRRRGSRIVLIPGAPVAGKAIVHPDWDPFWRAVTDSGMIAMLHTGFERMSFDPGWSNMAADPTLLRQFGGGFRHVTAMMNINAMVFSGLFERHPKLTVTIAELGIGWMPFVLNDIDERATPTAELFLGKWKYAMKPSEYIRRNIRGTPLNCGSDNPLDLIMEQLPEDMLMFSSDFPHFEGFADPAGHYQAFFEKHADRLSARRRDLFMGGNFLSAFERMGDPVIVPARAGERLAV</sequence>
<dbReference type="GO" id="GO:0005737">
    <property type="term" value="C:cytoplasm"/>
    <property type="evidence" value="ECO:0007669"/>
    <property type="project" value="TreeGrafter"/>
</dbReference>
<feature type="domain" description="Amidohydrolase-related" evidence="2">
    <location>
        <begin position="123"/>
        <end position="382"/>
    </location>
</feature>
<keyword evidence="4" id="KW-1185">Reference proteome</keyword>
<dbReference type="InterPro" id="IPR032465">
    <property type="entry name" value="ACMSD"/>
</dbReference>
<dbReference type="InterPro" id="IPR006680">
    <property type="entry name" value="Amidohydro-rel"/>
</dbReference>
<evidence type="ECO:0000259" key="2">
    <source>
        <dbReference type="Pfam" id="PF04909"/>
    </source>
</evidence>
<dbReference type="EMBL" id="JFZA02000062">
    <property type="protein sequence ID" value="KFG88359.1"/>
    <property type="molecule type" value="Genomic_DNA"/>
</dbReference>
<dbReference type="SUPFAM" id="SSF51556">
    <property type="entry name" value="Metallo-dependent hydrolases"/>
    <property type="match status" value="1"/>
</dbReference>
<dbReference type="AlphaFoldDB" id="A0A086P4P1"/>
<dbReference type="PATRIC" id="fig|1219045.3.peg.4002"/>
<dbReference type="eggNOG" id="COG2159">
    <property type="taxonomic scope" value="Bacteria"/>
</dbReference>
<proteinExistence type="predicted"/>
<accession>A0A086P4P1</accession>
<reference evidence="3" key="1">
    <citation type="submission" date="2014-08" db="EMBL/GenBank/DDBJ databases">
        <title>Draft genome sequences of Sphingobium herbicidovorans.</title>
        <authorList>
            <person name="Gan H.M."/>
            <person name="Gan H.Y."/>
            <person name="Savka M.A."/>
        </authorList>
    </citation>
    <scope>NUCLEOTIDE SEQUENCE [LARGE SCALE GENOMIC DNA]</scope>
    <source>
        <strain evidence="3">NBRC 16415</strain>
    </source>
</reference>
<dbReference type="PANTHER" id="PTHR21240:SF28">
    <property type="entry name" value="ISO-OROTATE DECARBOXYLASE (EUROFUNG)"/>
    <property type="match status" value="1"/>
</dbReference>
<keyword evidence="1" id="KW-0456">Lyase</keyword>
<dbReference type="OrthoDB" id="9799024at2"/>
<evidence type="ECO:0000313" key="4">
    <source>
        <dbReference type="Proteomes" id="UP000024284"/>
    </source>
</evidence>
<dbReference type="PANTHER" id="PTHR21240">
    <property type="entry name" value="2-AMINO-3-CARBOXYLMUCONATE-6-SEMIALDEHYDE DECARBOXYLASE"/>
    <property type="match status" value="1"/>
</dbReference>
<dbReference type="STRING" id="76947.GCA_002080435_03867"/>
<comment type="caution">
    <text evidence="3">The sequence shown here is derived from an EMBL/GenBank/DDBJ whole genome shotgun (WGS) entry which is preliminary data.</text>
</comment>
<organism evidence="3 4">
    <name type="scientific">Sphingobium herbicidovorans (strain ATCC 700291 / DSM 11019 / CCUG 56400 / KCTC 2939 / LMG 18315 / NBRC 16415 / MH)</name>
    <name type="common">Sphingomonas herbicidovorans</name>
    <dbReference type="NCBI Taxonomy" id="1219045"/>
    <lineage>
        <taxon>Bacteria</taxon>
        <taxon>Pseudomonadati</taxon>
        <taxon>Pseudomonadota</taxon>
        <taxon>Alphaproteobacteria</taxon>
        <taxon>Sphingomonadales</taxon>
        <taxon>Sphingomonadaceae</taxon>
        <taxon>Sphingobium</taxon>
    </lineage>
</organism>
<dbReference type="GO" id="GO:0016831">
    <property type="term" value="F:carboxy-lyase activity"/>
    <property type="evidence" value="ECO:0007669"/>
    <property type="project" value="InterPro"/>
</dbReference>
<name>A0A086P4P1_SPHHM</name>
<dbReference type="Pfam" id="PF04909">
    <property type="entry name" value="Amidohydro_2"/>
    <property type="match status" value="1"/>
</dbReference>
<dbReference type="Proteomes" id="UP000024284">
    <property type="component" value="Unassembled WGS sequence"/>
</dbReference>
<dbReference type="GO" id="GO:0016787">
    <property type="term" value="F:hydrolase activity"/>
    <property type="evidence" value="ECO:0007669"/>
    <property type="project" value="UniProtKB-KW"/>
</dbReference>
<dbReference type="InterPro" id="IPR032466">
    <property type="entry name" value="Metal_Hydrolase"/>
</dbReference>
<evidence type="ECO:0000256" key="1">
    <source>
        <dbReference type="ARBA" id="ARBA00023239"/>
    </source>
</evidence>
<dbReference type="Gene3D" id="3.20.20.140">
    <property type="entry name" value="Metal-dependent hydrolases"/>
    <property type="match status" value="1"/>
</dbReference>
<evidence type="ECO:0000313" key="3">
    <source>
        <dbReference type="EMBL" id="KFG88359.1"/>
    </source>
</evidence>
<gene>
    <name evidence="3" type="ORF">BV98_003942</name>
</gene>
<dbReference type="RefSeq" id="WP_037469441.1">
    <property type="nucleotide sequence ID" value="NZ_BCZD01000016.1"/>
</dbReference>
<protein>
    <submittedName>
        <fullName evidence="3">Amidohydrolase 2</fullName>
    </submittedName>
</protein>